<dbReference type="InterPro" id="IPR004147">
    <property type="entry name" value="ABC1_dom"/>
</dbReference>
<dbReference type="AlphaFoldDB" id="A0A7S3L1E8"/>
<reference evidence="5" key="1">
    <citation type="submission" date="2021-01" db="EMBL/GenBank/DDBJ databases">
        <authorList>
            <person name="Corre E."/>
            <person name="Pelletier E."/>
            <person name="Niang G."/>
            <person name="Scheremetjew M."/>
            <person name="Finn R."/>
            <person name="Kale V."/>
            <person name="Holt S."/>
            <person name="Cochrane G."/>
            <person name="Meng A."/>
            <person name="Brown T."/>
            <person name="Cohen L."/>
        </authorList>
    </citation>
    <scope>NUCLEOTIDE SEQUENCE</scope>
    <source>
        <strain evidence="5">CCMP127</strain>
    </source>
</reference>
<accession>A0A7S3L1E8</accession>
<evidence type="ECO:0000313" key="5">
    <source>
        <dbReference type="EMBL" id="CAE0405821.1"/>
    </source>
</evidence>
<feature type="chain" id="PRO_5030556276" description="ABC1 atypical kinase-like domain-containing protein" evidence="3">
    <location>
        <begin position="20"/>
        <end position="870"/>
    </location>
</feature>
<name>A0A7S3L1E8_9STRA</name>
<evidence type="ECO:0000256" key="1">
    <source>
        <dbReference type="ARBA" id="ARBA00009670"/>
    </source>
</evidence>
<dbReference type="SUPFAM" id="SSF56112">
    <property type="entry name" value="Protein kinase-like (PK-like)"/>
    <property type="match status" value="1"/>
</dbReference>
<evidence type="ECO:0000256" key="3">
    <source>
        <dbReference type="SAM" id="SignalP"/>
    </source>
</evidence>
<proteinExistence type="inferred from homology"/>
<evidence type="ECO:0000259" key="4">
    <source>
        <dbReference type="Pfam" id="PF03109"/>
    </source>
</evidence>
<sequence>MRPSRLWTWILLLITSCCCCTLVPGFTVPQPTRRRILGQRPLFSSTSTRTRTVVTSEENDNDIDIDDDDMGGTRPLASSIMSTSATTTTSTTGNEASPRLLKAKQLLEQLSKRGDLDDDFVQVRQKRKSKSTAASSVVVQPYDYEEEDNDDGDIVVPDNFWSNGHLEEQRRGSGPKFVTRWKSGVNVAEPLVQYDPIAAEKLLFRQPAKWVVRNFQIALPLGFWAVQVVVDYLVVGATAQSEVAKSQRRRDRAQQLTQAISNLGPAIIKAGQALSSRPDLLPSEYLEELQKLQDDVPRFSNKVAFETVQEELEVDSFFDVFELVEEEPVAAASIGQVYKARLLANDDIVALKIQRPNCEDVIALDLYILRWWAGWYNKIFQLLKRDVDVQSIIDDFGVLIYREIDYLAEAANTQRFNELYAGVTDVFVPKIYSDFSTSKVLTMEWIDGVRLTDQAGLERYNLDAPKLINTLIECSLRQILENGFFHADPHAGNLLAQPDGRLCYLDFGMMSYADTKQRNGFLLAVIHVVNRDWGALVRLYQRLGFIPEGTNLKPIEDALELALPDVLNADISELNIKNIFNKLGNIFYMYPFSLPPFYISIIRCLGVLEGLAIQVDPKARVVSKSYPFVASKVLTDKQEELQVAFQQLVFAKDGRALRWDRLESLLEEAKDSTSYDVTAALSLLTDYFVSTKEFDPETDARLTDLATQIVEAADALGSETAKYVLEASRALAINDEVAAVRAFRSLQGLLERSQPSSGNPRDLLTEVDGVRKKIGNDLRGALPKPTPSMQRFNRILSLVVGGSSGSDPSKFVPIVRKLANDARVRRTASEVVARLGERVLSRGLRAAFGLPPPNFVRSSSASTVTEDGSR</sequence>
<feature type="compositionally biased region" description="Acidic residues" evidence="2">
    <location>
        <begin position="57"/>
        <end position="70"/>
    </location>
</feature>
<organism evidence="5">
    <name type="scientific">Amphora coffeiformis</name>
    <dbReference type="NCBI Taxonomy" id="265554"/>
    <lineage>
        <taxon>Eukaryota</taxon>
        <taxon>Sar</taxon>
        <taxon>Stramenopiles</taxon>
        <taxon>Ochrophyta</taxon>
        <taxon>Bacillariophyta</taxon>
        <taxon>Bacillariophyceae</taxon>
        <taxon>Bacillariophycidae</taxon>
        <taxon>Thalassiophysales</taxon>
        <taxon>Catenulaceae</taxon>
        <taxon>Amphora</taxon>
    </lineage>
</organism>
<feature type="compositionally biased region" description="Low complexity" evidence="2">
    <location>
        <begin position="47"/>
        <end position="56"/>
    </location>
</feature>
<comment type="similarity">
    <text evidence="1">Belongs to the protein kinase superfamily. ADCK protein kinase family.</text>
</comment>
<feature type="region of interest" description="Disordered" evidence="2">
    <location>
        <begin position="47"/>
        <end position="73"/>
    </location>
</feature>
<evidence type="ECO:0000256" key="2">
    <source>
        <dbReference type="SAM" id="MobiDB-lite"/>
    </source>
</evidence>
<dbReference type="InterPro" id="IPR050154">
    <property type="entry name" value="UbiB_kinase"/>
</dbReference>
<dbReference type="PROSITE" id="PS51257">
    <property type="entry name" value="PROKAR_LIPOPROTEIN"/>
    <property type="match status" value="1"/>
</dbReference>
<feature type="domain" description="ABC1 atypical kinase-like" evidence="4">
    <location>
        <begin position="291"/>
        <end position="537"/>
    </location>
</feature>
<dbReference type="InterPro" id="IPR011009">
    <property type="entry name" value="Kinase-like_dom_sf"/>
</dbReference>
<feature type="signal peptide" evidence="3">
    <location>
        <begin position="1"/>
        <end position="19"/>
    </location>
</feature>
<dbReference type="PANTHER" id="PTHR10566:SF128">
    <property type="entry name" value="UBIB DOMAIN CONTAINING KINASE"/>
    <property type="match status" value="1"/>
</dbReference>
<protein>
    <recommendedName>
        <fullName evidence="4">ABC1 atypical kinase-like domain-containing protein</fullName>
    </recommendedName>
</protein>
<dbReference type="PANTHER" id="PTHR10566">
    <property type="entry name" value="CHAPERONE-ACTIVITY OF BC1 COMPLEX CABC1 -RELATED"/>
    <property type="match status" value="1"/>
</dbReference>
<dbReference type="EMBL" id="HBIM01004425">
    <property type="protein sequence ID" value="CAE0405821.1"/>
    <property type="molecule type" value="Transcribed_RNA"/>
</dbReference>
<keyword evidence="3" id="KW-0732">Signal</keyword>
<gene>
    <name evidence="5" type="ORF">ACOF00016_LOCUS3784</name>
</gene>
<dbReference type="Pfam" id="PF03109">
    <property type="entry name" value="ABC1"/>
    <property type="match status" value="1"/>
</dbReference>
<dbReference type="CDD" id="cd05121">
    <property type="entry name" value="ABC1_ADCK3-like"/>
    <property type="match status" value="1"/>
</dbReference>